<dbReference type="EMBL" id="BAAAYL010000001">
    <property type="protein sequence ID" value="GAA3371932.1"/>
    <property type="molecule type" value="Genomic_DNA"/>
</dbReference>
<keyword evidence="4" id="KW-1185">Reference proteome</keyword>
<dbReference type="InterPro" id="IPR053191">
    <property type="entry name" value="DcsG_Biosynth_Enzyme"/>
</dbReference>
<dbReference type="Gene3D" id="3.30.470.20">
    <property type="entry name" value="ATP-grasp fold, B domain"/>
    <property type="match status" value="1"/>
</dbReference>
<feature type="domain" description="ATP-grasp" evidence="2">
    <location>
        <begin position="97"/>
        <end position="284"/>
    </location>
</feature>
<protein>
    <recommendedName>
        <fullName evidence="2">ATP-grasp domain-containing protein</fullName>
    </recommendedName>
</protein>
<sequence>MTSEPLSVAYVTSRQVPDDEADLVTSALARQGVESDVVVWDDPAVAWERYGLVLVRSVWDYTDRRAEFLDWARRVDGLGLLRNPAAVLERNTDKTYLRELAAHGVPIVPTHWVGPGEELAPEAAPWPELVVKPTVSAGARDTIRTADRAVAAAHVKALTSAGRTAMVQPYLPMVEDEGEISLLFLGGEFSHAVRRAPQLVADRKEHGDVTVRRPEADQLALAERVLAAIPERGELLYARVDLVRSPEGEPLLIELELTEPYLYLRQHEGAADLLAAAVRARLTASGGATA</sequence>
<evidence type="ECO:0000256" key="1">
    <source>
        <dbReference type="PROSITE-ProRule" id="PRU00409"/>
    </source>
</evidence>
<evidence type="ECO:0000313" key="4">
    <source>
        <dbReference type="Proteomes" id="UP001499990"/>
    </source>
</evidence>
<dbReference type="Proteomes" id="UP001499990">
    <property type="component" value="Unassembled WGS sequence"/>
</dbReference>
<dbReference type="InterPro" id="IPR011761">
    <property type="entry name" value="ATP-grasp"/>
</dbReference>
<accession>A0ABP6SA44</accession>
<name>A0ABP6SA44_9ACTN</name>
<dbReference type="RefSeq" id="WP_345036565.1">
    <property type="nucleotide sequence ID" value="NZ_BAAAYL010000001.1"/>
</dbReference>
<dbReference type="PROSITE" id="PS50975">
    <property type="entry name" value="ATP_GRASP"/>
    <property type="match status" value="1"/>
</dbReference>
<comment type="caution">
    <text evidence="3">The sequence shown here is derived from an EMBL/GenBank/DDBJ whole genome shotgun (WGS) entry which is preliminary data.</text>
</comment>
<keyword evidence="1" id="KW-0067">ATP-binding</keyword>
<organism evidence="3 4">
    <name type="scientific">Streptomyces sannanensis</name>
    <dbReference type="NCBI Taxonomy" id="285536"/>
    <lineage>
        <taxon>Bacteria</taxon>
        <taxon>Bacillati</taxon>
        <taxon>Actinomycetota</taxon>
        <taxon>Actinomycetes</taxon>
        <taxon>Kitasatosporales</taxon>
        <taxon>Streptomycetaceae</taxon>
        <taxon>Streptomyces</taxon>
    </lineage>
</organism>
<keyword evidence="1" id="KW-0547">Nucleotide-binding</keyword>
<dbReference type="SUPFAM" id="SSF56059">
    <property type="entry name" value="Glutathione synthetase ATP-binding domain-like"/>
    <property type="match status" value="1"/>
</dbReference>
<dbReference type="PANTHER" id="PTHR39217:SF1">
    <property type="entry name" value="GLUTATHIONE SYNTHETASE"/>
    <property type="match status" value="1"/>
</dbReference>
<reference evidence="4" key="1">
    <citation type="journal article" date="2019" name="Int. J. Syst. Evol. Microbiol.">
        <title>The Global Catalogue of Microorganisms (GCM) 10K type strain sequencing project: providing services to taxonomists for standard genome sequencing and annotation.</title>
        <authorList>
            <consortium name="The Broad Institute Genomics Platform"/>
            <consortium name="The Broad Institute Genome Sequencing Center for Infectious Disease"/>
            <person name="Wu L."/>
            <person name="Ma J."/>
        </authorList>
    </citation>
    <scope>NUCLEOTIDE SEQUENCE [LARGE SCALE GENOMIC DNA]</scope>
    <source>
        <strain evidence="4">JCM 9651</strain>
    </source>
</reference>
<dbReference type="PANTHER" id="PTHR39217">
    <property type="match status" value="1"/>
</dbReference>
<evidence type="ECO:0000259" key="2">
    <source>
        <dbReference type="PROSITE" id="PS50975"/>
    </source>
</evidence>
<evidence type="ECO:0000313" key="3">
    <source>
        <dbReference type="EMBL" id="GAA3371932.1"/>
    </source>
</evidence>
<gene>
    <name evidence="3" type="ORF">GCM10020367_24730</name>
</gene>
<proteinExistence type="predicted"/>